<dbReference type="InterPro" id="IPR009100">
    <property type="entry name" value="AcylCoA_DH/oxidase_NM_dom_sf"/>
</dbReference>
<evidence type="ECO:0000313" key="10">
    <source>
        <dbReference type="EMBL" id="NTS64248.1"/>
    </source>
</evidence>
<dbReference type="Gene3D" id="2.40.110.10">
    <property type="entry name" value="Butyryl-CoA Dehydrogenase, subunit A, domain 2"/>
    <property type="match status" value="1"/>
</dbReference>
<dbReference type="InterPro" id="IPR009075">
    <property type="entry name" value="AcylCo_DH/oxidase_C"/>
</dbReference>
<reference evidence="10 11" key="1">
    <citation type="submission" date="2020-06" db="EMBL/GenBank/DDBJ databases">
        <title>Sphingomonas hominis sp. nov., a member of the Sphingomonas, isolated from the hair of a 22-year-old girl.</title>
        <authorList>
            <person name="Zhang D.-F."/>
            <person name="Cui X.-W."/>
        </authorList>
    </citation>
    <scope>NUCLEOTIDE SEQUENCE [LARGE SCALE GENOMIC DNA]</scope>
    <source>
        <strain evidence="10 11">HHU CXW</strain>
    </source>
</reference>
<evidence type="ECO:0000259" key="8">
    <source>
        <dbReference type="Pfam" id="PF02770"/>
    </source>
</evidence>
<organism evidence="10 11">
    <name type="scientific">Sphingomonas hominis</name>
    <dbReference type="NCBI Taxonomy" id="2741495"/>
    <lineage>
        <taxon>Bacteria</taxon>
        <taxon>Pseudomonadati</taxon>
        <taxon>Pseudomonadota</taxon>
        <taxon>Alphaproteobacteria</taxon>
        <taxon>Sphingomonadales</taxon>
        <taxon>Sphingomonadaceae</taxon>
        <taxon>Sphingomonas</taxon>
    </lineage>
</organism>
<name>A0ABX2JD10_9SPHN</name>
<dbReference type="RefSeq" id="WP_174192289.1">
    <property type="nucleotide sequence ID" value="NZ_JABULH010000001.1"/>
</dbReference>
<accession>A0ABX2JD10</accession>
<dbReference type="CDD" id="cd00567">
    <property type="entry name" value="ACAD"/>
    <property type="match status" value="1"/>
</dbReference>
<keyword evidence="11" id="KW-1185">Reference proteome</keyword>
<dbReference type="Proteomes" id="UP000621447">
    <property type="component" value="Unassembled WGS sequence"/>
</dbReference>
<protein>
    <submittedName>
        <fullName evidence="10">Acyl-CoA dehydrogenase</fullName>
    </submittedName>
</protein>
<evidence type="ECO:0000313" key="11">
    <source>
        <dbReference type="Proteomes" id="UP000621447"/>
    </source>
</evidence>
<keyword evidence="3 6" id="KW-0285">Flavoprotein</keyword>
<keyword evidence="4 6" id="KW-0274">FAD</keyword>
<dbReference type="InterPro" id="IPR050741">
    <property type="entry name" value="Acyl-CoA_dehydrogenase"/>
</dbReference>
<evidence type="ECO:0000256" key="3">
    <source>
        <dbReference type="ARBA" id="ARBA00022630"/>
    </source>
</evidence>
<feature type="domain" description="Acyl-CoA oxidase/dehydrogenase middle" evidence="8">
    <location>
        <begin position="129"/>
        <end position="222"/>
    </location>
</feature>
<dbReference type="Gene3D" id="1.20.140.10">
    <property type="entry name" value="Butyryl-CoA Dehydrogenase, subunit A, domain 3"/>
    <property type="match status" value="1"/>
</dbReference>
<dbReference type="InterPro" id="IPR036250">
    <property type="entry name" value="AcylCo_DH-like_C"/>
</dbReference>
<dbReference type="SUPFAM" id="SSF56645">
    <property type="entry name" value="Acyl-CoA dehydrogenase NM domain-like"/>
    <property type="match status" value="1"/>
</dbReference>
<feature type="domain" description="Acyl-CoA dehydrogenase/oxidase C-terminal" evidence="7">
    <location>
        <begin position="235"/>
        <end position="384"/>
    </location>
</feature>
<evidence type="ECO:0000259" key="7">
    <source>
        <dbReference type="Pfam" id="PF00441"/>
    </source>
</evidence>
<dbReference type="EMBL" id="JABULH010000001">
    <property type="protein sequence ID" value="NTS64248.1"/>
    <property type="molecule type" value="Genomic_DNA"/>
</dbReference>
<evidence type="ECO:0000256" key="4">
    <source>
        <dbReference type="ARBA" id="ARBA00022827"/>
    </source>
</evidence>
<sequence>MNFELDEDHRMIADLVRRFVEDELVPLEAGVLDRAIAGEEVQLTAEETERVNAVSRELGLWGLDAPEDVGGHDLPAVAMVGVNEAMGRTIVPYTLPPDSPNLRMLAATVDDRQREAYLAPYVRGETISAIGISEPGAGADPAGMKTYAVRDGGDWIINGRKIWITKANRADFTILMAVTDREKGARGGISAFLVDGDAPGFEVVRPIPVIGGETLYEVVLEDCRVPSWKLLGTEGQGFAPMQLRLATRRAEMAANAIGMAQRALDMMIDYAPQRTTFGKPLSERQTVQNWVSDAAIKLHAARLMTYDCAWKLDQGRDTRTEVSMIKSFALETAWEVLDHAMQCFGAMGMTREMPLQQMAARIRLMRIYDGPTEIHNWVVARNLLGTRA</sequence>
<dbReference type="InterPro" id="IPR006091">
    <property type="entry name" value="Acyl-CoA_Oxase/DH_mid-dom"/>
</dbReference>
<dbReference type="PANTHER" id="PTHR48083:SF2">
    <property type="entry name" value="MEDIUM-CHAIN SPECIFIC ACYL-COA DEHYDROGENASE, MITOCHONDRIAL"/>
    <property type="match status" value="1"/>
</dbReference>
<dbReference type="Pfam" id="PF02771">
    <property type="entry name" value="Acyl-CoA_dh_N"/>
    <property type="match status" value="1"/>
</dbReference>
<dbReference type="InterPro" id="IPR013786">
    <property type="entry name" value="AcylCoA_DH/ox_N"/>
</dbReference>
<keyword evidence="5 6" id="KW-0560">Oxidoreductase</keyword>
<dbReference type="Pfam" id="PF00441">
    <property type="entry name" value="Acyl-CoA_dh_1"/>
    <property type="match status" value="1"/>
</dbReference>
<evidence type="ECO:0000256" key="2">
    <source>
        <dbReference type="ARBA" id="ARBA00009347"/>
    </source>
</evidence>
<dbReference type="Gene3D" id="1.10.540.10">
    <property type="entry name" value="Acyl-CoA dehydrogenase/oxidase, N-terminal domain"/>
    <property type="match status" value="1"/>
</dbReference>
<dbReference type="SUPFAM" id="SSF47203">
    <property type="entry name" value="Acyl-CoA dehydrogenase C-terminal domain-like"/>
    <property type="match status" value="1"/>
</dbReference>
<feature type="domain" description="Acyl-CoA dehydrogenase/oxidase N-terminal" evidence="9">
    <location>
        <begin position="7"/>
        <end position="125"/>
    </location>
</feature>
<evidence type="ECO:0000259" key="9">
    <source>
        <dbReference type="Pfam" id="PF02771"/>
    </source>
</evidence>
<dbReference type="InterPro" id="IPR037069">
    <property type="entry name" value="AcylCoA_DH/ox_N_sf"/>
</dbReference>
<dbReference type="Pfam" id="PF02770">
    <property type="entry name" value="Acyl-CoA_dh_M"/>
    <property type="match status" value="1"/>
</dbReference>
<gene>
    <name evidence="10" type="ORF">HRV97_03610</name>
</gene>
<comment type="similarity">
    <text evidence="2 6">Belongs to the acyl-CoA dehydrogenase family.</text>
</comment>
<dbReference type="PANTHER" id="PTHR48083">
    <property type="entry name" value="MEDIUM-CHAIN SPECIFIC ACYL-COA DEHYDROGENASE, MITOCHONDRIAL-RELATED"/>
    <property type="match status" value="1"/>
</dbReference>
<evidence type="ECO:0000256" key="6">
    <source>
        <dbReference type="RuleBase" id="RU362125"/>
    </source>
</evidence>
<dbReference type="InterPro" id="IPR046373">
    <property type="entry name" value="Acyl-CoA_Oxase/DH_mid-dom_sf"/>
</dbReference>
<comment type="caution">
    <text evidence="10">The sequence shown here is derived from an EMBL/GenBank/DDBJ whole genome shotgun (WGS) entry which is preliminary data.</text>
</comment>
<proteinExistence type="inferred from homology"/>
<evidence type="ECO:0000256" key="1">
    <source>
        <dbReference type="ARBA" id="ARBA00001974"/>
    </source>
</evidence>
<evidence type="ECO:0000256" key="5">
    <source>
        <dbReference type="ARBA" id="ARBA00023002"/>
    </source>
</evidence>
<comment type="cofactor">
    <cofactor evidence="1 6">
        <name>FAD</name>
        <dbReference type="ChEBI" id="CHEBI:57692"/>
    </cofactor>
</comment>